<dbReference type="InterPro" id="IPR013534">
    <property type="entry name" value="Starch_synth_cat_dom"/>
</dbReference>
<comment type="similarity">
    <text evidence="4 8">Belongs to the glycosyltransferase 1 family. Bacterial/plant glycogen synthase subfamily.</text>
</comment>
<dbReference type="GO" id="GO:0009011">
    <property type="term" value="F:alpha-1,4-glucan glucosyltransferase (ADP-glucose donor) activity"/>
    <property type="evidence" value="ECO:0007669"/>
    <property type="project" value="UniProtKB-UniRule"/>
</dbReference>
<dbReference type="Pfam" id="PF08323">
    <property type="entry name" value="Glyco_transf_5"/>
    <property type="match status" value="1"/>
</dbReference>
<evidence type="ECO:0000256" key="8">
    <source>
        <dbReference type="HAMAP-Rule" id="MF_00484"/>
    </source>
</evidence>
<keyword evidence="6 8" id="KW-0808">Transferase</keyword>
<evidence type="ECO:0000256" key="4">
    <source>
        <dbReference type="ARBA" id="ARBA00010281"/>
    </source>
</evidence>
<dbReference type="Pfam" id="PF00534">
    <property type="entry name" value="Glycos_transf_1"/>
    <property type="match status" value="1"/>
</dbReference>
<dbReference type="EC" id="2.4.1.21" evidence="8"/>
<evidence type="ECO:0000313" key="12">
    <source>
        <dbReference type="Proteomes" id="UP000184041"/>
    </source>
</evidence>
<comment type="pathway">
    <text evidence="3 8">Glycan biosynthesis; glycogen biosynthesis.</text>
</comment>
<keyword evidence="7 8" id="KW-0320">Glycogen biosynthesis</keyword>
<dbReference type="CDD" id="cd03791">
    <property type="entry name" value="GT5_Glycogen_synthase_DULL1-like"/>
    <property type="match status" value="1"/>
</dbReference>
<dbReference type="GO" id="GO:0004373">
    <property type="term" value="F:alpha-1,4-glucan glucosyltransferase (UDP-glucose donor) activity"/>
    <property type="evidence" value="ECO:0007669"/>
    <property type="project" value="InterPro"/>
</dbReference>
<dbReference type="HAMAP" id="MF_00484">
    <property type="entry name" value="Glycogen_synth"/>
    <property type="match status" value="1"/>
</dbReference>
<feature type="binding site" evidence="8">
    <location>
        <position position="35"/>
    </location>
    <ligand>
        <name>ADP-alpha-D-glucose</name>
        <dbReference type="ChEBI" id="CHEBI:57498"/>
    </ligand>
</feature>
<evidence type="ECO:0000256" key="7">
    <source>
        <dbReference type="ARBA" id="ARBA00023056"/>
    </source>
</evidence>
<accession>A0A1M5D6J4</accession>
<evidence type="ECO:0000313" key="11">
    <source>
        <dbReference type="EMBL" id="SHF62312.1"/>
    </source>
</evidence>
<feature type="domain" description="Glycosyl transferase family 1" evidence="9">
    <location>
        <begin position="307"/>
        <end position="444"/>
    </location>
</feature>
<evidence type="ECO:0000256" key="3">
    <source>
        <dbReference type="ARBA" id="ARBA00004964"/>
    </source>
</evidence>
<sequence length="498" mass="56900">MSYEYAVVVTYEQREKVFQYMKIIHLSAECYPVAKAGGLADVVGALPKYLIQEEAEASVVMPKYANDWMAGQQFETVFEGQAPLGDWQFDFRIQRESDDTLGFPLYVVDIPGRFDRPGIYVEQQSGIPYEDDFERFIGFQVAILDWFNQMRVSPDVIHCHDHHTALVPFMLTQCYRYRDLEQIPTVLTVHNGEYQGIYDHGMQNLLPYFDYQNAGLLDWDGRLNCLAAGLKTCWEITTVSPTYMKELSYSSHGLEGLFRSEQQKSRGIINGIDTEVWDPETDPMIAHHYNSRKMAGGKRKNKQLLCEKFGLDPQYPTISYIGRLAYEKGADLLPDLFRSFLESPQTVNFIVLGTGDRSLHYQFEAMSDRFVGYFDAALDYNEPLAHQIYAGSDFMIMPSRVEPCGLNQMYSMRYGTVPIVRSIGGLKDTVVDLGEPDGYGITFYDFSLEAARHAVQRAVDLFGQGRTMAGLRKRIMNLDFSWNASAKKYIALYEELST</sequence>
<gene>
    <name evidence="8" type="primary">glgA</name>
    <name evidence="11" type="ORF">SAMN05443144_1116</name>
</gene>
<evidence type="ECO:0000256" key="2">
    <source>
        <dbReference type="ARBA" id="ARBA00002764"/>
    </source>
</evidence>
<comment type="function">
    <text evidence="2 8">Synthesizes alpha-1,4-glucan chains using ADP-glucose.</text>
</comment>
<dbReference type="InterPro" id="IPR011835">
    <property type="entry name" value="GS/SS"/>
</dbReference>
<dbReference type="PANTHER" id="PTHR45825">
    <property type="entry name" value="GRANULE-BOUND STARCH SYNTHASE 1, CHLOROPLASTIC/AMYLOPLASTIC"/>
    <property type="match status" value="1"/>
</dbReference>
<evidence type="ECO:0000256" key="1">
    <source>
        <dbReference type="ARBA" id="ARBA00001478"/>
    </source>
</evidence>
<evidence type="ECO:0000259" key="9">
    <source>
        <dbReference type="Pfam" id="PF00534"/>
    </source>
</evidence>
<proteinExistence type="inferred from homology"/>
<dbReference type="Proteomes" id="UP000184041">
    <property type="component" value="Unassembled WGS sequence"/>
</dbReference>
<dbReference type="NCBIfam" id="TIGR02095">
    <property type="entry name" value="glgA"/>
    <property type="match status" value="1"/>
</dbReference>
<dbReference type="UniPathway" id="UPA00164"/>
<feature type="domain" description="Starch synthase catalytic" evidence="10">
    <location>
        <begin position="22"/>
        <end position="259"/>
    </location>
</feature>
<evidence type="ECO:0000259" key="10">
    <source>
        <dbReference type="Pfam" id="PF08323"/>
    </source>
</evidence>
<organism evidence="11 12">
    <name type="scientific">Fodinibius roseus</name>
    <dbReference type="NCBI Taxonomy" id="1194090"/>
    <lineage>
        <taxon>Bacteria</taxon>
        <taxon>Pseudomonadati</taxon>
        <taxon>Balneolota</taxon>
        <taxon>Balneolia</taxon>
        <taxon>Balneolales</taxon>
        <taxon>Balneolaceae</taxon>
        <taxon>Fodinibius</taxon>
    </lineage>
</organism>
<dbReference type="AlphaFoldDB" id="A0A1M5D6J4"/>
<keyword evidence="12" id="KW-1185">Reference proteome</keyword>
<dbReference type="Gene3D" id="3.40.50.2000">
    <property type="entry name" value="Glycogen Phosphorylase B"/>
    <property type="match status" value="2"/>
</dbReference>
<dbReference type="PANTHER" id="PTHR45825:SF11">
    <property type="entry name" value="ALPHA AMYLASE DOMAIN-CONTAINING PROTEIN"/>
    <property type="match status" value="1"/>
</dbReference>
<evidence type="ECO:0000256" key="5">
    <source>
        <dbReference type="ARBA" id="ARBA00022676"/>
    </source>
</evidence>
<name>A0A1M5D6J4_9BACT</name>
<dbReference type="InterPro" id="IPR001296">
    <property type="entry name" value="Glyco_trans_1"/>
</dbReference>
<dbReference type="GO" id="GO:0005978">
    <property type="term" value="P:glycogen biosynthetic process"/>
    <property type="evidence" value="ECO:0007669"/>
    <property type="project" value="UniProtKB-UniRule"/>
</dbReference>
<dbReference type="STRING" id="1194090.SAMN05443144_1116"/>
<comment type="catalytic activity">
    <reaction evidence="1 8">
        <text>[(1-&gt;4)-alpha-D-glucosyl](n) + ADP-alpha-D-glucose = [(1-&gt;4)-alpha-D-glucosyl](n+1) + ADP + H(+)</text>
        <dbReference type="Rhea" id="RHEA:18189"/>
        <dbReference type="Rhea" id="RHEA-COMP:9584"/>
        <dbReference type="Rhea" id="RHEA-COMP:9587"/>
        <dbReference type="ChEBI" id="CHEBI:15378"/>
        <dbReference type="ChEBI" id="CHEBI:15444"/>
        <dbReference type="ChEBI" id="CHEBI:57498"/>
        <dbReference type="ChEBI" id="CHEBI:456216"/>
        <dbReference type="EC" id="2.4.1.21"/>
    </reaction>
</comment>
<keyword evidence="5 8" id="KW-0328">Glycosyltransferase</keyword>
<dbReference type="EMBL" id="FQUS01000011">
    <property type="protein sequence ID" value="SHF62312.1"/>
    <property type="molecule type" value="Genomic_DNA"/>
</dbReference>
<reference evidence="11 12" key="1">
    <citation type="submission" date="2016-11" db="EMBL/GenBank/DDBJ databases">
        <authorList>
            <person name="Jaros S."/>
            <person name="Januszkiewicz K."/>
            <person name="Wedrychowicz H."/>
        </authorList>
    </citation>
    <scope>NUCLEOTIDE SEQUENCE [LARGE SCALE GENOMIC DNA]</scope>
    <source>
        <strain evidence="11 12">DSM 21986</strain>
    </source>
</reference>
<protein>
    <recommendedName>
        <fullName evidence="8">Glycogen synthase</fullName>
        <ecNumber evidence="8">2.4.1.21</ecNumber>
    </recommendedName>
    <alternativeName>
        <fullName evidence="8">Starch [bacterial glycogen] synthase</fullName>
    </alternativeName>
</protein>
<evidence type="ECO:0000256" key="6">
    <source>
        <dbReference type="ARBA" id="ARBA00022679"/>
    </source>
</evidence>
<dbReference type="SUPFAM" id="SSF53756">
    <property type="entry name" value="UDP-Glycosyltransferase/glycogen phosphorylase"/>
    <property type="match status" value="1"/>
</dbReference>